<feature type="domain" description="RAP" evidence="1">
    <location>
        <begin position="239"/>
        <end position="299"/>
    </location>
</feature>
<dbReference type="GO" id="GO:0000963">
    <property type="term" value="P:mitochondrial RNA processing"/>
    <property type="evidence" value="ECO:0007669"/>
    <property type="project" value="TreeGrafter"/>
</dbReference>
<gene>
    <name evidence="2" type="ORF">EGYM00163_LOCUS27638</name>
</gene>
<evidence type="ECO:0000259" key="1">
    <source>
        <dbReference type="PROSITE" id="PS51286"/>
    </source>
</evidence>
<proteinExistence type="predicted"/>
<evidence type="ECO:0000313" key="2">
    <source>
        <dbReference type="EMBL" id="CAE0816477.1"/>
    </source>
</evidence>
<dbReference type="PROSITE" id="PS51286">
    <property type="entry name" value="RAP"/>
    <property type="match status" value="1"/>
</dbReference>
<dbReference type="InterPro" id="IPR013584">
    <property type="entry name" value="RAP"/>
</dbReference>
<accession>A0A7S4FVF6</accession>
<organism evidence="2">
    <name type="scientific">Eutreptiella gymnastica</name>
    <dbReference type="NCBI Taxonomy" id="73025"/>
    <lineage>
        <taxon>Eukaryota</taxon>
        <taxon>Discoba</taxon>
        <taxon>Euglenozoa</taxon>
        <taxon>Euglenida</taxon>
        <taxon>Spirocuta</taxon>
        <taxon>Euglenophyceae</taxon>
        <taxon>Eutreptiales</taxon>
        <taxon>Eutreptiaceae</taxon>
        <taxon>Eutreptiella</taxon>
    </lineage>
</organism>
<dbReference type="GO" id="GO:0035770">
    <property type="term" value="C:ribonucleoprotein granule"/>
    <property type="evidence" value="ECO:0007669"/>
    <property type="project" value="TreeGrafter"/>
</dbReference>
<dbReference type="PANTHER" id="PTHR21228:SF40">
    <property type="entry name" value="LD45607P"/>
    <property type="match status" value="1"/>
</dbReference>
<reference evidence="2" key="1">
    <citation type="submission" date="2021-01" db="EMBL/GenBank/DDBJ databases">
        <authorList>
            <person name="Corre E."/>
            <person name="Pelletier E."/>
            <person name="Niang G."/>
            <person name="Scheremetjew M."/>
            <person name="Finn R."/>
            <person name="Kale V."/>
            <person name="Holt S."/>
            <person name="Cochrane G."/>
            <person name="Meng A."/>
            <person name="Brown T."/>
            <person name="Cohen L."/>
        </authorList>
    </citation>
    <scope>NUCLEOTIDE SEQUENCE</scope>
    <source>
        <strain evidence="2">CCMP1594</strain>
    </source>
</reference>
<dbReference type="GO" id="GO:0044528">
    <property type="term" value="P:regulation of mitochondrial mRNA stability"/>
    <property type="evidence" value="ECO:0007669"/>
    <property type="project" value="TreeGrafter"/>
</dbReference>
<dbReference type="GO" id="GO:0003723">
    <property type="term" value="F:RNA binding"/>
    <property type="evidence" value="ECO:0007669"/>
    <property type="project" value="TreeGrafter"/>
</dbReference>
<dbReference type="InterPro" id="IPR050870">
    <property type="entry name" value="FAST_kinase"/>
</dbReference>
<dbReference type="SMART" id="SM00952">
    <property type="entry name" value="RAP"/>
    <property type="match status" value="1"/>
</dbReference>
<dbReference type="Pfam" id="PF08373">
    <property type="entry name" value="RAP"/>
    <property type="match status" value="1"/>
</dbReference>
<sequence length="309" mass="33520">MGEYHPDLMATFASRILKDGAVAEFPAQNVALTVWAFATLGVYDADMMAAFASHIRKPGVLDEFNPQNLANTAWAFATLGAQDSDLMAAVAARFDQNLQSRWNVTSFAGQEAANLAWGLVVSNALLDKPIAQLLALAVALDGSRPLAVQQIGQLHQVLLHVRLHARELPLSNKLLPHIRPLVERCAQSFAENSRRVSPSQLQRSVAAGLQRLGVAFREEVVLEDAGGYSVDMLLPEARVAIEVDGPSHFVKGADGLLPSGPTLLKRRQLEAFGYRVVSVPFWEWGALRSEGDEAAYLQQRGFGNGESLG</sequence>
<protein>
    <recommendedName>
        <fullName evidence="1">RAP domain-containing protein</fullName>
    </recommendedName>
</protein>
<name>A0A7S4FVF6_9EUGL</name>
<dbReference type="AlphaFoldDB" id="A0A7S4FVF6"/>
<dbReference type="PANTHER" id="PTHR21228">
    <property type="entry name" value="FAST LEU-RICH DOMAIN-CONTAINING"/>
    <property type="match status" value="1"/>
</dbReference>
<dbReference type="GO" id="GO:0005759">
    <property type="term" value="C:mitochondrial matrix"/>
    <property type="evidence" value="ECO:0007669"/>
    <property type="project" value="TreeGrafter"/>
</dbReference>
<dbReference type="EMBL" id="HBJA01078896">
    <property type="protein sequence ID" value="CAE0816477.1"/>
    <property type="molecule type" value="Transcribed_RNA"/>
</dbReference>
<dbReference type="Gene3D" id="3.40.960.10">
    <property type="entry name" value="VSR Endonuclease"/>
    <property type="match status" value="1"/>
</dbReference>